<organism evidence="2 3">
    <name type="scientific">Ramlibacter tataouinensis</name>
    <dbReference type="NCBI Taxonomy" id="94132"/>
    <lineage>
        <taxon>Bacteria</taxon>
        <taxon>Pseudomonadati</taxon>
        <taxon>Pseudomonadota</taxon>
        <taxon>Betaproteobacteria</taxon>
        <taxon>Burkholderiales</taxon>
        <taxon>Comamonadaceae</taxon>
        <taxon>Ramlibacter</taxon>
    </lineage>
</organism>
<feature type="transmembrane region" description="Helical" evidence="1">
    <location>
        <begin position="183"/>
        <end position="205"/>
    </location>
</feature>
<evidence type="ECO:0000256" key="1">
    <source>
        <dbReference type="SAM" id="Phobius"/>
    </source>
</evidence>
<accession>A0A127JV00</accession>
<feature type="transmembrane region" description="Helical" evidence="1">
    <location>
        <begin position="38"/>
        <end position="60"/>
    </location>
</feature>
<feature type="transmembrane region" description="Helical" evidence="1">
    <location>
        <begin position="157"/>
        <end position="177"/>
    </location>
</feature>
<protein>
    <recommendedName>
        <fullName evidence="4">GGDEF domain-containing protein</fullName>
    </recommendedName>
</protein>
<feature type="transmembrane region" description="Helical" evidence="1">
    <location>
        <begin position="66"/>
        <end position="90"/>
    </location>
</feature>
<dbReference type="Gene3D" id="3.30.70.270">
    <property type="match status" value="1"/>
</dbReference>
<dbReference type="OrthoDB" id="8874189at2"/>
<dbReference type="Proteomes" id="UP000070433">
    <property type="component" value="Chromosome"/>
</dbReference>
<dbReference type="PATRIC" id="fig|94132.3.peg.2883"/>
<evidence type="ECO:0008006" key="4">
    <source>
        <dbReference type="Google" id="ProtNLM"/>
    </source>
</evidence>
<keyword evidence="1" id="KW-0812">Transmembrane</keyword>
<evidence type="ECO:0000313" key="3">
    <source>
        <dbReference type="Proteomes" id="UP000070433"/>
    </source>
</evidence>
<dbReference type="EMBL" id="CP010951">
    <property type="protein sequence ID" value="AMO23810.1"/>
    <property type="molecule type" value="Genomic_DNA"/>
</dbReference>
<name>A0A127JV00_9BURK</name>
<evidence type="ECO:0000313" key="2">
    <source>
        <dbReference type="EMBL" id="AMO23810.1"/>
    </source>
</evidence>
<keyword evidence="1" id="KW-0472">Membrane</keyword>
<feature type="transmembrane region" description="Helical" evidence="1">
    <location>
        <begin position="6"/>
        <end position="26"/>
    </location>
</feature>
<gene>
    <name evidence="2" type="ORF">UC35_14160</name>
</gene>
<sequence length="417" mass="44443">MAGQELMIWSLALGAIAAMAVARLLEAMTNPSQSRLQGIAYHLTVFLFVLVESGLASHAAPVNPRLLLPAQVLAGPVCVGLSNFWIRGWLNAAQRDRLMSAWLRVTAIVLPLGGLACLALPAGQQLPAAAALSLLGGTVTCWLTVRAGLLGDRLAPLMAAGCLLTLPAIAGLYAMALHLPLGLAAQVLVAACAALSNGLTGQALWQRDRHLWRSWRTDPGAPRLDPVTRLASGAAVVRRLLKAQRRRRRSRRDGAALAIVVFDVERLAAQAGTAGVNELFVVLASRIQRQLGVVNPVGRYYDCCFVSLVETIHSPGWLRTLGLRVATSVRRPVRVTAADGQPLELQPDVGVGVVHLNAWSASEVEDILHDAQRMAAAARAMRSRAATMDPATGEVVPVEQAQLGPRRRGHAGRVRHA</sequence>
<proteinExistence type="predicted"/>
<keyword evidence="3" id="KW-1185">Reference proteome</keyword>
<dbReference type="RefSeq" id="WP_061500763.1">
    <property type="nucleotide sequence ID" value="NZ_CP010951.1"/>
</dbReference>
<keyword evidence="1" id="KW-1133">Transmembrane helix</keyword>
<feature type="transmembrane region" description="Helical" evidence="1">
    <location>
        <begin position="102"/>
        <end position="122"/>
    </location>
</feature>
<dbReference type="InterPro" id="IPR043128">
    <property type="entry name" value="Rev_trsase/Diguanyl_cyclase"/>
</dbReference>
<feature type="transmembrane region" description="Helical" evidence="1">
    <location>
        <begin position="128"/>
        <end position="145"/>
    </location>
</feature>
<dbReference type="AlphaFoldDB" id="A0A127JV00"/>
<reference evidence="2 3" key="1">
    <citation type="journal article" date="2014" name="Int. J. Syst. Evol. Microbiol.">
        <title>Ramlibacter solisilvae sp. nov., isolated from forest soil, and emended description of the genus Ramlibacter.</title>
        <authorList>
            <person name="Lee H.J."/>
            <person name="Lee S.H."/>
            <person name="Lee S.S."/>
            <person name="Lee J.S."/>
            <person name="Kim Y."/>
            <person name="Kim S.C."/>
            <person name="Jeon C.O."/>
        </authorList>
    </citation>
    <scope>NUCLEOTIDE SEQUENCE [LARGE SCALE GENOMIC DNA]</scope>
    <source>
        <strain evidence="2 3">5-10</strain>
    </source>
</reference>